<keyword evidence="3" id="KW-1185">Reference proteome</keyword>
<organism evidence="2 3">
    <name type="scientific">Streptomyces lannensis</name>
    <dbReference type="NCBI Taxonomy" id="766498"/>
    <lineage>
        <taxon>Bacteria</taxon>
        <taxon>Bacillati</taxon>
        <taxon>Actinomycetota</taxon>
        <taxon>Actinomycetes</taxon>
        <taxon>Kitasatosporales</taxon>
        <taxon>Streptomycetaceae</taxon>
        <taxon>Streptomyces</taxon>
    </lineage>
</organism>
<dbReference type="Proteomes" id="UP001501563">
    <property type="component" value="Unassembled WGS sequence"/>
</dbReference>
<dbReference type="RefSeq" id="WP_345553732.1">
    <property type="nucleotide sequence ID" value="NZ_BAAAZA010000039.1"/>
</dbReference>
<feature type="signal peptide" evidence="1">
    <location>
        <begin position="1"/>
        <end position="29"/>
    </location>
</feature>
<feature type="chain" id="PRO_5046416348" description="Peptidase inhibitor family I36" evidence="1">
    <location>
        <begin position="30"/>
        <end position="133"/>
    </location>
</feature>
<keyword evidence="1" id="KW-0732">Signal</keyword>
<evidence type="ECO:0000256" key="1">
    <source>
        <dbReference type="SAM" id="SignalP"/>
    </source>
</evidence>
<evidence type="ECO:0008006" key="4">
    <source>
        <dbReference type="Google" id="ProtNLM"/>
    </source>
</evidence>
<evidence type="ECO:0000313" key="3">
    <source>
        <dbReference type="Proteomes" id="UP001501563"/>
    </source>
</evidence>
<name>A0ABP7LB58_9ACTN</name>
<gene>
    <name evidence="2" type="ORF">GCM10022207_78290</name>
</gene>
<reference evidence="3" key="1">
    <citation type="journal article" date="2019" name="Int. J. Syst. Evol. Microbiol.">
        <title>The Global Catalogue of Microorganisms (GCM) 10K type strain sequencing project: providing services to taxonomists for standard genome sequencing and annotation.</title>
        <authorList>
            <consortium name="The Broad Institute Genomics Platform"/>
            <consortium name="The Broad Institute Genome Sequencing Center for Infectious Disease"/>
            <person name="Wu L."/>
            <person name="Ma J."/>
        </authorList>
    </citation>
    <scope>NUCLEOTIDE SEQUENCE [LARGE SCALE GENOMIC DNA]</scope>
    <source>
        <strain evidence="3">JCM 16578</strain>
    </source>
</reference>
<accession>A0ABP7LB58</accession>
<proteinExistence type="predicted"/>
<dbReference type="EMBL" id="BAAAZA010000039">
    <property type="protein sequence ID" value="GAA3898279.1"/>
    <property type="molecule type" value="Genomic_DNA"/>
</dbReference>
<comment type="caution">
    <text evidence="2">The sequence shown here is derived from an EMBL/GenBank/DDBJ whole genome shotgun (WGS) entry which is preliminary data.</text>
</comment>
<sequence>MKLKRFTQAGLVAATVAVAGLGLALPASASGSITCWDYICKASAGSGPKYYEAQVDNNPASGAASWIWVWSNNAFTSHIDYYLKGDGTMHKYYSQEFGANSMNVSKDVTAFRVCGPNGGGGDTCTSTWAHPKY</sequence>
<evidence type="ECO:0000313" key="2">
    <source>
        <dbReference type="EMBL" id="GAA3898279.1"/>
    </source>
</evidence>
<protein>
    <recommendedName>
        <fullName evidence="4">Peptidase inhibitor family I36</fullName>
    </recommendedName>
</protein>